<reference evidence="1 2" key="1">
    <citation type="journal article" date="2023" name="Proc. Natl. Acad. Sci. U.S.A.">
        <title>A global phylogenomic analysis of the shiitake genus Lentinula.</title>
        <authorList>
            <person name="Sierra-Patev S."/>
            <person name="Min B."/>
            <person name="Naranjo-Ortiz M."/>
            <person name="Looney B."/>
            <person name="Konkel Z."/>
            <person name="Slot J.C."/>
            <person name="Sakamoto Y."/>
            <person name="Steenwyk J.L."/>
            <person name="Rokas A."/>
            <person name="Carro J."/>
            <person name="Camarero S."/>
            <person name="Ferreira P."/>
            <person name="Molpeceres G."/>
            <person name="Ruiz-Duenas F.J."/>
            <person name="Serrano A."/>
            <person name="Henrissat B."/>
            <person name="Drula E."/>
            <person name="Hughes K.W."/>
            <person name="Mata J.L."/>
            <person name="Ishikawa N.K."/>
            <person name="Vargas-Isla R."/>
            <person name="Ushijima S."/>
            <person name="Smith C.A."/>
            <person name="Donoghue J."/>
            <person name="Ahrendt S."/>
            <person name="Andreopoulos W."/>
            <person name="He G."/>
            <person name="LaButti K."/>
            <person name="Lipzen A."/>
            <person name="Ng V."/>
            <person name="Riley R."/>
            <person name="Sandor L."/>
            <person name="Barry K."/>
            <person name="Martinez A.T."/>
            <person name="Xiao Y."/>
            <person name="Gibbons J.G."/>
            <person name="Terashima K."/>
            <person name="Grigoriev I.V."/>
            <person name="Hibbett D."/>
        </authorList>
    </citation>
    <scope>NUCLEOTIDE SEQUENCE [LARGE SCALE GENOMIC DNA]</scope>
    <source>
        <strain evidence="1 2">TFB7810</strain>
    </source>
</reference>
<protein>
    <recommendedName>
        <fullName evidence="3">DUF4336 domain-containing protein</fullName>
    </recommendedName>
</protein>
<evidence type="ECO:0000313" key="2">
    <source>
        <dbReference type="Proteomes" id="UP001142393"/>
    </source>
</evidence>
<dbReference type="EMBL" id="JANVFU010000003">
    <property type="protein sequence ID" value="KAJ3747974.1"/>
    <property type="molecule type" value="Genomic_DNA"/>
</dbReference>
<sequence length="257" mass="28816">MSETVIREVAKDVWIFSRPFSRFGIFPVGGRSTAVKMQNGNLWVLASTPLDSETKVKLDELGPVKYIIGADAVHHLFLSDFKKAYPEAKVVAPKAAIERVADKGLKFDGAWGSDPEGTQYGFEEDIQHCYFSGFANKDVAFFHPASKSMIQADLLFNLPPTEQYSKSKSSGRVPFVGNFGPFSWFHSKFASAMGEDNELVSVFSKSLLQSSQLFRLMKRHVKIVASWDFERLIPCHGDVIEDRAKDAWKAAYKAYLN</sequence>
<accession>A0A9W8P6J5</accession>
<evidence type="ECO:0008006" key="3">
    <source>
        <dbReference type="Google" id="ProtNLM"/>
    </source>
</evidence>
<dbReference type="Proteomes" id="UP001142393">
    <property type="component" value="Unassembled WGS sequence"/>
</dbReference>
<comment type="caution">
    <text evidence="1">The sequence shown here is derived from an EMBL/GenBank/DDBJ whole genome shotgun (WGS) entry which is preliminary data.</text>
</comment>
<dbReference type="PANTHER" id="PTHR33835:SF1">
    <property type="entry name" value="METALLO-BETA-LACTAMASE DOMAIN-CONTAINING PROTEIN"/>
    <property type="match status" value="1"/>
</dbReference>
<dbReference type="AlphaFoldDB" id="A0A9W8P6J5"/>
<name>A0A9W8P6J5_9AGAR</name>
<dbReference type="PANTHER" id="PTHR33835">
    <property type="entry name" value="YALI0C07656P"/>
    <property type="match status" value="1"/>
</dbReference>
<organism evidence="1 2">
    <name type="scientific">Lentinula detonsa</name>
    <dbReference type="NCBI Taxonomy" id="2804962"/>
    <lineage>
        <taxon>Eukaryota</taxon>
        <taxon>Fungi</taxon>
        <taxon>Dikarya</taxon>
        <taxon>Basidiomycota</taxon>
        <taxon>Agaricomycotina</taxon>
        <taxon>Agaricomycetes</taxon>
        <taxon>Agaricomycetidae</taxon>
        <taxon>Agaricales</taxon>
        <taxon>Marasmiineae</taxon>
        <taxon>Omphalotaceae</taxon>
        <taxon>Lentinula</taxon>
    </lineage>
</organism>
<dbReference type="SUPFAM" id="SSF56281">
    <property type="entry name" value="Metallo-hydrolase/oxidoreductase"/>
    <property type="match status" value="1"/>
</dbReference>
<evidence type="ECO:0000313" key="1">
    <source>
        <dbReference type="EMBL" id="KAJ3747974.1"/>
    </source>
</evidence>
<proteinExistence type="predicted"/>
<dbReference type="InterPro" id="IPR025638">
    <property type="entry name" value="DUF4336"/>
</dbReference>
<keyword evidence="2" id="KW-1185">Reference proteome</keyword>
<gene>
    <name evidence="1" type="ORF">DFH05DRAFT_1415851</name>
</gene>
<dbReference type="InterPro" id="IPR036866">
    <property type="entry name" value="RibonucZ/Hydroxyglut_hydro"/>
</dbReference>